<evidence type="ECO:0000313" key="2">
    <source>
        <dbReference type="Proteomes" id="UP001156691"/>
    </source>
</evidence>
<organism evidence="1 2">
    <name type="scientific">Devosia nitrariae</name>
    <dbReference type="NCBI Taxonomy" id="2071872"/>
    <lineage>
        <taxon>Bacteria</taxon>
        <taxon>Pseudomonadati</taxon>
        <taxon>Pseudomonadota</taxon>
        <taxon>Alphaproteobacteria</taxon>
        <taxon>Hyphomicrobiales</taxon>
        <taxon>Devosiaceae</taxon>
        <taxon>Devosia</taxon>
    </lineage>
</organism>
<accession>A0ABQ5W911</accession>
<protein>
    <submittedName>
        <fullName evidence="1">Uncharacterized protein</fullName>
    </submittedName>
</protein>
<sequence length="146" mass="16168">MFGYFGGAVNVTDGRYTYHVFPDDLATQEIYQYTLMPTHIWEPFSTEELADASLSNGFDFTKGVKLLKVPVSSRSPFDDNYGPGALLESDTRLYDVETDPGQEKPIQNGPVEARLRVLMTELMQANDAPPEAFARIGLPAQLESAS</sequence>
<proteinExistence type="predicted"/>
<name>A0ABQ5W911_9HYPH</name>
<dbReference type="EMBL" id="BSNS01000015">
    <property type="protein sequence ID" value="GLQ56050.1"/>
    <property type="molecule type" value="Genomic_DNA"/>
</dbReference>
<dbReference type="Proteomes" id="UP001156691">
    <property type="component" value="Unassembled WGS sequence"/>
</dbReference>
<comment type="caution">
    <text evidence="1">The sequence shown here is derived from an EMBL/GenBank/DDBJ whole genome shotgun (WGS) entry which is preliminary data.</text>
</comment>
<evidence type="ECO:0000313" key="1">
    <source>
        <dbReference type="EMBL" id="GLQ56050.1"/>
    </source>
</evidence>
<gene>
    <name evidence="1" type="ORF">GCM10010862_33090</name>
</gene>
<keyword evidence="2" id="KW-1185">Reference proteome</keyword>
<reference evidence="2" key="1">
    <citation type="journal article" date="2019" name="Int. J. Syst. Evol. Microbiol.">
        <title>The Global Catalogue of Microorganisms (GCM) 10K type strain sequencing project: providing services to taxonomists for standard genome sequencing and annotation.</title>
        <authorList>
            <consortium name="The Broad Institute Genomics Platform"/>
            <consortium name="The Broad Institute Genome Sequencing Center for Infectious Disease"/>
            <person name="Wu L."/>
            <person name="Ma J."/>
        </authorList>
    </citation>
    <scope>NUCLEOTIDE SEQUENCE [LARGE SCALE GENOMIC DNA]</scope>
    <source>
        <strain evidence="2">NBRC 112416</strain>
    </source>
</reference>